<keyword evidence="6 11" id="KW-0812">Transmembrane</keyword>
<evidence type="ECO:0000256" key="1">
    <source>
        <dbReference type="ARBA" id="ARBA00004162"/>
    </source>
</evidence>
<sequence length="103" mass="11354">MNLQFILAQAQQGGSLVQTLILFGLMGIVFYFFMFRPQQKKSKEQKDFLASLQKGADVVTIGGLHGKVASVEETSVTIEVDKGVKLKFEKSAISVESSKRTKV</sequence>
<comment type="subcellular location">
    <subcellularLocation>
        <location evidence="1">Cell membrane</location>
        <topology evidence="1">Single-pass membrane protein</topology>
    </subcellularLocation>
</comment>
<proteinExistence type="inferred from homology"/>
<keyword evidence="9" id="KW-0811">Translocation</keyword>
<evidence type="ECO:0000256" key="8">
    <source>
        <dbReference type="ARBA" id="ARBA00022989"/>
    </source>
</evidence>
<dbReference type="PANTHER" id="PTHR33909:SF1">
    <property type="entry name" value="SEC TRANSLOCON ACCESSORY COMPLEX SUBUNIT YAJC"/>
    <property type="match status" value="1"/>
</dbReference>
<evidence type="ECO:0000256" key="11">
    <source>
        <dbReference type="SAM" id="Phobius"/>
    </source>
</evidence>
<dbReference type="GO" id="GO:0015031">
    <property type="term" value="P:protein transport"/>
    <property type="evidence" value="ECO:0007669"/>
    <property type="project" value="UniProtKB-KW"/>
</dbReference>
<dbReference type="PANTHER" id="PTHR33909">
    <property type="entry name" value="SEC TRANSLOCON ACCESSORY COMPLEX SUBUNIT YAJC"/>
    <property type="match status" value="1"/>
</dbReference>
<keyword evidence="8 11" id="KW-1133">Transmembrane helix</keyword>
<dbReference type="OrthoDB" id="9800132at2"/>
<dbReference type="InterPro" id="IPR003849">
    <property type="entry name" value="Preprotein_translocase_YajC"/>
</dbReference>
<keyword evidence="13" id="KW-1185">Reference proteome</keyword>
<dbReference type="Proteomes" id="UP000199514">
    <property type="component" value="Unassembled WGS sequence"/>
</dbReference>
<evidence type="ECO:0000256" key="10">
    <source>
        <dbReference type="ARBA" id="ARBA00023136"/>
    </source>
</evidence>
<evidence type="ECO:0000256" key="9">
    <source>
        <dbReference type="ARBA" id="ARBA00023010"/>
    </source>
</evidence>
<dbReference type="GO" id="GO:0005886">
    <property type="term" value="C:plasma membrane"/>
    <property type="evidence" value="ECO:0007669"/>
    <property type="project" value="UniProtKB-SubCell"/>
</dbReference>
<feature type="transmembrane region" description="Helical" evidence="11">
    <location>
        <begin position="15"/>
        <end position="35"/>
    </location>
</feature>
<dbReference type="EMBL" id="FOLE01000003">
    <property type="protein sequence ID" value="SFC13313.1"/>
    <property type="molecule type" value="Genomic_DNA"/>
</dbReference>
<keyword evidence="5" id="KW-1003">Cell membrane</keyword>
<evidence type="ECO:0000256" key="6">
    <source>
        <dbReference type="ARBA" id="ARBA00022692"/>
    </source>
</evidence>
<dbReference type="PRINTS" id="PR01853">
    <property type="entry name" value="YAJCTRNLCASE"/>
</dbReference>
<evidence type="ECO:0000256" key="2">
    <source>
        <dbReference type="ARBA" id="ARBA00006742"/>
    </source>
</evidence>
<protein>
    <recommendedName>
        <fullName evidence="3">Sec translocon accessory complex subunit YajC</fullName>
    </recommendedName>
</protein>
<accession>A0A1I1GVW4</accession>
<comment type="similarity">
    <text evidence="2">Belongs to the YajC family.</text>
</comment>
<evidence type="ECO:0000313" key="12">
    <source>
        <dbReference type="EMBL" id="SFC13313.1"/>
    </source>
</evidence>
<keyword evidence="10 11" id="KW-0472">Membrane</keyword>
<keyword evidence="7" id="KW-0653">Protein transport</keyword>
<dbReference type="RefSeq" id="WP_091509638.1">
    <property type="nucleotide sequence ID" value="NZ_FOLE01000003.1"/>
</dbReference>
<evidence type="ECO:0000256" key="3">
    <source>
        <dbReference type="ARBA" id="ARBA00014962"/>
    </source>
</evidence>
<dbReference type="Pfam" id="PF02699">
    <property type="entry name" value="YajC"/>
    <property type="match status" value="1"/>
</dbReference>
<gene>
    <name evidence="12" type="ORF">SAMN05421780_10337</name>
</gene>
<dbReference type="STRING" id="927664.SAMN05421780_10337"/>
<evidence type="ECO:0000256" key="4">
    <source>
        <dbReference type="ARBA" id="ARBA00022448"/>
    </source>
</evidence>
<evidence type="ECO:0000256" key="5">
    <source>
        <dbReference type="ARBA" id="ARBA00022475"/>
    </source>
</evidence>
<keyword evidence="4" id="KW-0813">Transport</keyword>
<organism evidence="12 13">
    <name type="scientific">Flexibacter flexilis DSM 6793</name>
    <dbReference type="NCBI Taxonomy" id="927664"/>
    <lineage>
        <taxon>Bacteria</taxon>
        <taxon>Pseudomonadati</taxon>
        <taxon>Bacteroidota</taxon>
        <taxon>Cytophagia</taxon>
        <taxon>Cytophagales</taxon>
        <taxon>Flexibacteraceae</taxon>
        <taxon>Flexibacter</taxon>
    </lineage>
</organism>
<evidence type="ECO:0000256" key="7">
    <source>
        <dbReference type="ARBA" id="ARBA00022927"/>
    </source>
</evidence>
<dbReference type="SMART" id="SM01323">
    <property type="entry name" value="YajC"/>
    <property type="match status" value="1"/>
</dbReference>
<evidence type="ECO:0000313" key="13">
    <source>
        <dbReference type="Proteomes" id="UP000199514"/>
    </source>
</evidence>
<dbReference type="NCBIfam" id="TIGR00739">
    <property type="entry name" value="yajC"/>
    <property type="match status" value="1"/>
</dbReference>
<dbReference type="AlphaFoldDB" id="A0A1I1GVW4"/>
<reference evidence="12 13" key="1">
    <citation type="submission" date="2016-10" db="EMBL/GenBank/DDBJ databases">
        <authorList>
            <person name="de Groot N.N."/>
        </authorList>
    </citation>
    <scope>NUCLEOTIDE SEQUENCE [LARGE SCALE GENOMIC DNA]</scope>
    <source>
        <strain evidence="12 13">DSM 6793</strain>
    </source>
</reference>
<name>A0A1I1GVW4_9BACT</name>